<evidence type="ECO:0000313" key="1">
    <source>
        <dbReference type="EMBL" id="KAK3444855.1"/>
    </source>
</evidence>
<comment type="caution">
    <text evidence="1">The sequence shown here is derived from an EMBL/GenBank/DDBJ whole genome shotgun (WGS) entry which is preliminary data.</text>
</comment>
<organism evidence="1 2">
    <name type="scientific">Eucalyptus grandis</name>
    <name type="common">Flooded gum</name>
    <dbReference type="NCBI Taxonomy" id="71139"/>
    <lineage>
        <taxon>Eukaryota</taxon>
        <taxon>Viridiplantae</taxon>
        <taxon>Streptophyta</taxon>
        <taxon>Embryophyta</taxon>
        <taxon>Tracheophyta</taxon>
        <taxon>Spermatophyta</taxon>
        <taxon>Magnoliopsida</taxon>
        <taxon>eudicotyledons</taxon>
        <taxon>Gunneridae</taxon>
        <taxon>Pentapetalae</taxon>
        <taxon>rosids</taxon>
        <taxon>malvids</taxon>
        <taxon>Myrtales</taxon>
        <taxon>Myrtaceae</taxon>
        <taxon>Myrtoideae</taxon>
        <taxon>Eucalypteae</taxon>
        <taxon>Eucalyptus</taxon>
    </lineage>
</organism>
<sequence length="263" mass="30031">MLGRLSPKRNSLLASLPEMNHQDVLVVIDSHDYPALLEFLKSNGDDQQFCRKLSWKAFQCVASYDSAVSERLWRQTTGAEGCMWTRVLLRLMEVVSQLPSNIMEGSPTDGETRMFSSKTLRILEAKKNENGKLSLRQVGGRWLAQDSDNFTPADIQFNAVSGTAPQDSELEDAKFAWLCVEHIKYTYASSFKIPGAITQRKIINSVLYPLYVFRYNPEFFQLCGFANVVLMLWHPNYVSETKQYLVSSNWYDVNGSYLKNILL</sequence>
<proteinExistence type="predicted"/>
<dbReference type="EMBL" id="CM064435">
    <property type="protein sequence ID" value="KAK3444855.1"/>
    <property type="molecule type" value="Genomic_DNA"/>
</dbReference>
<name>A0ACC3M0N2_EUCGR</name>
<keyword evidence="2" id="KW-1185">Reference proteome</keyword>
<protein>
    <submittedName>
        <fullName evidence="1">Uncharacterized protein</fullName>
    </submittedName>
</protein>
<reference evidence="1 2" key="1">
    <citation type="journal article" date="2014" name="Nature">
        <title>The genome of Eucalyptus grandis.</title>
        <authorList>
            <person name="Myburg A.A."/>
            <person name="Grattapaglia D."/>
            <person name="Tuskan G.A."/>
            <person name="Hellsten U."/>
            <person name="Hayes R.D."/>
            <person name="Grimwood J."/>
            <person name="Jenkins J."/>
            <person name="Lindquist E."/>
            <person name="Tice H."/>
            <person name="Bauer D."/>
            <person name="Goodstein D.M."/>
            <person name="Dubchak I."/>
            <person name="Poliakov A."/>
            <person name="Mizrachi E."/>
            <person name="Kullan A.R."/>
            <person name="Hussey S.G."/>
            <person name="Pinard D."/>
            <person name="van der Merwe K."/>
            <person name="Singh P."/>
            <person name="van Jaarsveld I."/>
            <person name="Silva-Junior O.B."/>
            <person name="Togawa R.C."/>
            <person name="Pappas M.R."/>
            <person name="Faria D.A."/>
            <person name="Sansaloni C.P."/>
            <person name="Petroli C.D."/>
            <person name="Yang X."/>
            <person name="Ranjan P."/>
            <person name="Tschaplinski T.J."/>
            <person name="Ye C.Y."/>
            <person name="Li T."/>
            <person name="Sterck L."/>
            <person name="Vanneste K."/>
            <person name="Murat F."/>
            <person name="Soler M."/>
            <person name="Clemente H.S."/>
            <person name="Saidi N."/>
            <person name="Cassan-Wang H."/>
            <person name="Dunand C."/>
            <person name="Hefer C.A."/>
            <person name="Bornberg-Bauer E."/>
            <person name="Kersting A.R."/>
            <person name="Vining K."/>
            <person name="Amarasinghe V."/>
            <person name="Ranik M."/>
            <person name="Naithani S."/>
            <person name="Elser J."/>
            <person name="Boyd A.E."/>
            <person name="Liston A."/>
            <person name="Spatafora J.W."/>
            <person name="Dharmwardhana P."/>
            <person name="Raja R."/>
            <person name="Sullivan C."/>
            <person name="Romanel E."/>
            <person name="Alves-Ferreira M."/>
            <person name="Kulheim C."/>
            <person name="Foley W."/>
            <person name="Carocha V."/>
            <person name="Paiva J."/>
            <person name="Kudrna D."/>
            <person name="Brommonschenkel S.H."/>
            <person name="Pasquali G."/>
            <person name="Byrne M."/>
            <person name="Rigault P."/>
            <person name="Tibbits J."/>
            <person name="Spokevicius A."/>
            <person name="Jones R.C."/>
            <person name="Steane D.A."/>
            <person name="Vaillancourt R.E."/>
            <person name="Potts B.M."/>
            <person name="Joubert F."/>
            <person name="Barry K."/>
            <person name="Pappas G.J."/>
            <person name="Strauss S.H."/>
            <person name="Jaiswal P."/>
            <person name="Grima-Pettenati J."/>
            <person name="Salse J."/>
            <person name="Van de Peer Y."/>
            <person name="Rokhsar D.S."/>
            <person name="Schmutz J."/>
        </authorList>
    </citation>
    <scope>NUCLEOTIDE SEQUENCE [LARGE SCALE GENOMIC DNA]</scope>
    <source>
        <strain evidence="2">cv. BRASUZ1</strain>
        <tissue evidence="1">Leaf extractions</tissue>
    </source>
</reference>
<evidence type="ECO:0000313" key="2">
    <source>
        <dbReference type="Proteomes" id="UP000030711"/>
    </source>
</evidence>
<accession>A0ACC3M0N2</accession>
<dbReference type="Proteomes" id="UP000030711">
    <property type="component" value="Chromosome 1"/>
</dbReference>
<gene>
    <name evidence="1" type="ORF">EUGRSUZ_A00699</name>
</gene>